<protein>
    <submittedName>
        <fullName evidence="2">Uncharacterized protein</fullName>
    </submittedName>
</protein>
<dbReference type="Proteomes" id="UP000054721">
    <property type="component" value="Unassembled WGS sequence"/>
</dbReference>
<evidence type="ECO:0000313" key="3">
    <source>
        <dbReference type="Proteomes" id="UP000054721"/>
    </source>
</evidence>
<feature type="region of interest" description="Disordered" evidence="1">
    <location>
        <begin position="1"/>
        <end position="30"/>
    </location>
</feature>
<organism evidence="2 3">
    <name type="scientific">Trichinella nativa</name>
    <dbReference type="NCBI Taxonomy" id="6335"/>
    <lineage>
        <taxon>Eukaryota</taxon>
        <taxon>Metazoa</taxon>
        <taxon>Ecdysozoa</taxon>
        <taxon>Nematoda</taxon>
        <taxon>Enoplea</taxon>
        <taxon>Dorylaimia</taxon>
        <taxon>Trichinellida</taxon>
        <taxon>Trichinellidae</taxon>
        <taxon>Trichinella</taxon>
    </lineage>
</organism>
<reference evidence="2 3" key="1">
    <citation type="submission" date="2015-05" db="EMBL/GenBank/DDBJ databases">
        <title>Evolution of Trichinella species and genotypes.</title>
        <authorList>
            <person name="Korhonen P.K."/>
            <person name="Edoardo P."/>
            <person name="Giuseppe L.R."/>
            <person name="Gasser R.B."/>
        </authorList>
    </citation>
    <scope>NUCLEOTIDE SEQUENCE [LARGE SCALE GENOMIC DNA]</scope>
    <source>
        <strain evidence="2">ISS10</strain>
    </source>
</reference>
<evidence type="ECO:0000313" key="2">
    <source>
        <dbReference type="EMBL" id="KRZ46945.1"/>
    </source>
</evidence>
<gene>
    <name evidence="2" type="ORF">T02_16492</name>
</gene>
<comment type="caution">
    <text evidence="2">The sequence shown here is derived from an EMBL/GenBank/DDBJ whole genome shotgun (WGS) entry which is preliminary data.</text>
</comment>
<evidence type="ECO:0000256" key="1">
    <source>
        <dbReference type="SAM" id="MobiDB-lite"/>
    </source>
</evidence>
<dbReference type="AlphaFoldDB" id="A0A0V1KIC5"/>
<accession>A0A0V1KIC5</accession>
<proteinExistence type="predicted"/>
<keyword evidence="3" id="KW-1185">Reference proteome</keyword>
<name>A0A0V1KIC5_9BILA</name>
<sequence length="30" mass="3177">MHHHCLAPQKAQQQHAGRHDAGEGAESSAS</sequence>
<dbReference type="EMBL" id="JYDW01001734">
    <property type="protein sequence ID" value="KRZ46945.1"/>
    <property type="molecule type" value="Genomic_DNA"/>
</dbReference>